<organism evidence="1">
    <name type="scientific">Ralstonia solanacearum CFBP2957</name>
    <dbReference type="NCBI Taxonomy" id="859656"/>
    <lineage>
        <taxon>Bacteria</taxon>
        <taxon>Pseudomonadati</taxon>
        <taxon>Pseudomonadota</taxon>
        <taxon>Betaproteobacteria</taxon>
        <taxon>Burkholderiales</taxon>
        <taxon>Burkholderiaceae</taxon>
        <taxon>Ralstonia</taxon>
        <taxon>Ralstonia solanacearum species complex</taxon>
    </lineage>
</organism>
<sequence length="68" mass="7921">MLLYRGGWWLALPDPGVQLMPLVDQLVHQETEIGASLPPRRRRTRFRNPPMQHPQTRALAFLRLPPRA</sequence>
<reference evidence="1" key="1">
    <citation type="journal article" date="2010" name="BMC Genomics">
        <title>Genomes of three tomato pathogens within the Ralstonia solanacearum species complex reveal significant evolutionary divergence.</title>
        <authorList>
            <person name="Remenant B."/>
            <person name="Coupat-Goutaland B."/>
            <person name="Guidot A."/>
            <person name="Cellier G."/>
            <person name="Wicker E."/>
            <person name="Allen C."/>
            <person name="Fegan M."/>
            <person name="Pruvost O."/>
            <person name="Elbaz M."/>
            <person name="Calteau A."/>
            <person name="Salvignol G."/>
            <person name="Mornico D."/>
            <person name="Mangenot S."/>
            <person name="Barbe V."/>
            <person name="Medigue C."/>
            <person name="Prior P."/>
        </authorList>
    </citation>
    <scope>NUCLEOTIDE SEQUENCE [LARGE SCALE GENOMIC DNA]</scope>
    <source>
        <strain evidence="1">CFBP2957</strain>
        <plasmid evidence="1">RCFBPv3_mp</plasmid>
    </source>
</reference>
<evidence type="ECO:0000313" key="1">
    <source>
        <dbReference type="EMBL" id="CBJ53674.1"/>
    </source>
</evidence>
<name>D8P438_RALSL</name>
<dbReference type="PATRIC" id="fig|859656.5.peg.4058"/>
<reference evidence="1" key="2">
    <citation type="submission" date="2010-02" db="EMBL/GenBank/DDBJ databases">
        <authorList>
            <person name="Genoscope - CEA"/>
        </authorList>
    </citation>
    <scope>NUCLEOTIDE SEQUENCE</scope>
    <source>
        <strain evidence="1">CFBP2957</strain>
        <plasmid evidence="1">RCFBPv3_mp</plasmid>
    </source>
</reference>
<dbReference type="EMBL" id="FP885907">
    <property type="protein sequence ID" value="CBJ53674.1"/>
    <property type="molecule type" value="Genomic_DNA"/>
</dbReference>
<proteinExistence type="predicted"/>
<gene>
    <name evidence="1" type="ORF">RCFBP_mp20248</name>
</gene>
<dbReference type="AlphaFoldDB" id="D8P438"/>
<geneLocation type="plasmid" evidence="1">
    <name>RCFBPv3_mp</name>
</geneLocation>
<accession>D8P438</accession>
<keyword evidence="1" id="KW-0614">Plasmid</keyword>
<protein>
    <submittedName>
        <fullName evidence="1">Uncharacterized protein</fullName>
    </submittedName>
</protein>